<dbReference type="InterPro" id="IPR035906">
    <property type="entry name" value="MetI-like_sf"/>
</dbReference>
<evidence type="ECO:0000256" key="3">
    <source>
        <dbReference type="ARBA" id="ARBA00022475"/>
    </source>
</evidence>
<dbReference type="Proteomes" id="UP000824260">
    <property type="component" value="Unassembled WGS sequence"/>
</dbReference>
<keyword evidence="3" id="KW-1003">Cell membrane</keyword>
<feature type="transmembrane region" description="Helical" evidence="12">
    <location>
        <begin position="305"/>
        <end position="326"/>
    </location>
</feature>
<keyword evidence="4" id="KW-0997">Cell inner membrane</keyword>
<evidence type="ECO:0000256" key="12">
    <source>
        <dbReference type="RuleBase" id="RU363032"/>
    </source>
</evidence>
<keyword evidence="8 12" id="KW-1133">Transmembrane helix</keyword>
<dbReference type="PANTHER" id="PTHR43386:SF2">
    <property type="entry name" value="OLIGOPEPTIDE TRANSPORT SYSTEM PERMEASE PROTEIN OPPC"/>
    <property type="match status" value="1"/>
</dbReference>
<evidence type="ECO:0000256" key="4">
    <source>
        <dbReference type="ARBA" id="ARBA00022519"/>
    </source>
</evidence>
<dbReference type="CDD" id="cd06261">
    <property type="entry name" value="TM_PBP2"/>
    <property type="match status" value="1"/>
</dbReference>
<dbReference type="Gene3D" id="1.10.3720.10">
    <property type="entry name" value="MetI-like"/>
    <property type="match status" value="1"/>
</dbReference>
<evidence type="ECO:0000313" key="15">
    <source>
        <dbReference type="Proteomes" id="UP000824260"/>
    </source>
</evidence>
<dbReference type="GO" id="GO:0055085">
    <property type="term" value="P:transmembrane transport"/>
    <property type="evidence" value="ECO:0007669"/>
    <property type="project" value="InterPro"/>
</dbReference>
<feature type="transmembrane region" description="Helical" evidence="12">
    <location>
        <begin position="157"/>
        <end position="177"/>
    </location>
</feature>
<evidence type="ECO:0000256" key="7">
    <source>
        <dbReference type="ARBA" id="ARBA00022927"/>
    </source>
</evidence>
<evidence type="ECO:0000256" key="1">
    <source>
        <dbReference type="ARBA" id="ARBA00004429"/>
    </source>
</evidence>
<evidence type="ECO:0000256" key="5">
    <source>
        <dbReference type="ARBA" id="ARBA00022692"/>
    </source>
</evidence>
<dbReference type="EMBL" id="DVFZ01000051">
    <property type="protein sequence ID" value="HIQ82491.1"/>
    <property type="molecule type" value="Genomic_DNA"/>
</dbReference>
<comment type="similarity">
    <text evidence="10">Belongs to the binding-protein-dependent transport system permease family. OppBC subfamily.</text>
</comment>
<evidence type="ECO:0000256" key="2">
    <source>
        <dbReference type="ARBA" id="ARBA00022448"/>
    </source>
</evidence>
<dbReference type="SUPFAM" id="SSF161098">
    <property type="entry name" value="MetI-like"/>
    <property type="match status" value="1"/>
</dbReference>
<keyword evidence="9 12" id="KW-0472">Membrane</keyword>
<dbReference type="InterPro" id="IPR025966">
    <property type="entry name" value="OppC_N"/>
</dbReference>
<dbReference type="GO" id="GO:0015833">
    <property type="term" value="P:peptide transport"/>
    <property type="evidence" value="ECO:0007669"/>
    <property type="project" value="UniProtKB-KW"/>
</dbReference>
<reference evidence="14" key="1">
    <citation type="submission" date="2020-10" db="EMBL/GenBank/DDBJ databases">
        <authorList>
            <person name="Gilroy R."/>
        </authorList>
    </citation>
    <scope>NUCLEOTIDE SEQUENCE</scope>
    <source>
        <strain evidence="14">ChiSjej6B24-2974</strain>
    </source>
</reference>
<dbReference type="GO" id="GO:0005886">
    <property type="term" value="C:plasma membrane"/>
    <property type="evidence" value="ECO:0007669"/>
    <property type="project" value="UniProtKB-SubCell"/>
</dbReference>
<evidence type="ECO:0000256" key="10">
    <source>
        <dbReference type="ARBA" id="ARBA00024202"/>
    </source>
</evidence>
<evidence type="ECO:0000313" key="14">
    <source>
        <dbReference type="EMBL" id="HIQ82491.1"/>
    </source>
</evidence>
<dbReference type="InterPro" id="IPR000515">
    <property type="entry name" value="MetI-like"/>
</dbReference>
<feature type="transmembrane region" description="Helical" evidence="12">
    <location>
        <begin position="33"/>
        <end position="56"/>
    </location>
</feature>
<comment type="subcellular location">
    <subcellularLocation>
        <location evidence="1">Cell inner membrane</location>
        <topology evidence="1">Multi-pass membrane protein</topology>
    </subcellularLocation>
    <subcellularLocation>
        <location evidence="12">Cell membrane</location>
        <topology evidence="12">Multi-pass membrane protein</topology>
    </subcellularLocation>
</comment>
<gene>
    <name evidence="14" type="ORF">IAA52_05255</name>
</gene>
<dbReference type="Pfam" id="PF12911">
    <property type="entry name" value="OppC_N"/>
    <property type="match status" value="1"/>
</dbReference>
<dbReference type="PROSITE" id="PS50928">
    <property type="entry name" value="ABC_TM1"/>
    <property type="match status" value="1"/>
</dbReference>
<keyword evidence="5 12" id="KW-0812">Transmembrane</keyword>
<dbReference type="Pfam" id="PF00528">
    <property type="entry name" value="BPD_transp_1"/>
    <property type="match status" value="1"/>
</dbReference>
<accession>A0A9D1CW76</accession>
<proteinExistence type="inferred from homology"/>
<sequence>MAMERREKLPRKRPLSLQIDLTRFADRRRRKSPLAAVGLAVLVLLVAAIILTPLVVPYGYAQIITVDGVRDRGARNLGPFQYSEMEQEAIARGESIFPHIFGTDELCRDYFVRVMYGARVSLLTGLFATLIVLVIGLFYGAVSGYAGGKVDLVMMRVVDVIYALPDTLMVILFSVVLDQTLGAALEGTILANVGANLLSMFLVFGALYWVGMARLVRAQVLSVRSSEYVLAARALGAKPWRILRRHILPACMPVVVVAAAMQIPSAIFTESFLSFIGLGVQSPMPSLGSLANAARGALDSYPHKLVFPAAVICLIVLCFNLIADGLRDALDPRLRR</sequence>
<feature type="transmembrane region" description="Helical" evidence="12">
    <location>
        <begin position="247"/>
        <end position="268"/>
    </location>
</feature>
<organism evidence="14 15">
    <name type="scientific">Candidatus Pullichristensenella stercorigallinarum</name>
    <dbReference type="NCBI Taxonomy" id="2840909"/>
    <lineage>
        <taxon>Bacteria</taxon>
        <taxon>Bacillati</taxon>
        <taxon>Bacillota</taxon>
        <taxon>Clostridia</taxon>
        <taxon>Candidatus Pullichristensenella</taxon>
    </lineage>
</organism>
<keyword evidence="7" id="KW-0653">Protein transport</keyword>
<feature type="domain" description="ABC transmembrane type-1" evidence="13">
    <location>
        <begin position="118"/>
        <end position="323"/>
    </location>
</feature>
<evidence type="ECO:0000259" key="13">
    <source>
        <dbReference type="PROSITE" id="PS50928"/>
    </source>
</evidence>
<feature type="transmembrane region" description="Helical" evidence="12">
    <location>
        <begin position="120"/>
        <end position="145"/>
    </location>
</feature>
<reference evidence="14" key="2">
    <citation type="journal article" date="2021" name="PeerJ">
        <title>Extensive microbial diversity within the chicken gut microbiome revealed by metagenomics and culture.</title>
        <authorList>
            <person name="Gilroy R."/>
            <person name="Ravi A."/>
            <person name="Getino M."/>
            <person name="Pursley I."/>
            <person name="Horton D.L."/>
            <person name="Alikhan N.F."/>
            <person name="Baker D."/>
            <person name="Gharbi K."/>
            <person name="Hall N."/>
            <person name="Watson M."/>
            <person name="Adriaenssens E.M."/>
            <person name="Foster-Nyarko E."/>
            <person name="Jarju S."/>
            <person name="Secka A."/>
            <person name="Antonio M."/>
            <person name="Oren A."/>
            <person name="Chaudhuri R.R."/>
            <person name="La Ragione R."/>
            <person name="Hildebrand F."/>
            <person name="Pallen M.J."/>
        </authorList>
    </citation>
    <scope>NUCLEOTIDE SEQUENCE</scope>
    <source>
        <strain evidence="14">ChiSjej6B24-2974</strain>
    </source>
</reference>
<dbReference type="InterPro" id="IPR050366">
    <property type="entry name" value="BP-dependent_transpt_permease"/>
</dbReference>
<dbReference type="PANTHER" id="PTHR43386">
    <property type="entry name" value="OLIGOPEPTIDE TRANSPORT SYSTEM PERMEASE PROTEIN APPC"/>
    <property type="match status" value="1"/>
</dbReference>
<evidence type="ECO:0000256" key="11">
    <source>
        <dbReference type="ARBA" id="ARBA00072251"/>
    </source>
</evidence>
<evidence type="ECO:0000256" key="8">
    <source>
        <dbReference type="ARBA" id="ARBA00022989"/>
    </source>
</evidence>
<feature type="transmembrane region" description="Helical" evidence="12">
    <location>
        <begin position="189"/>
        <end position="210"/>
    </location>
</feature>
<evidence type="ECO:0000256" key="6">
    <source>
        <dbReference type="ARBA" id="ARBA00022856"/>
    </source>
</evidence>
<evidence type="ECO:0000256" key="9">
    <source>
        <dbReference type="ARBA" id="ARBA00023136"/>
    </source>
</evidence>
<dbReference type="AlphaFoldDB" id="A0A9D1CW76"/>
<name>A0A9D1CW76_9FIRM</name>
<keyword evidence="6" id="KW-0571">Peptide transport</keyword>
<dbReference type="GO" id="GO:0015031">
    <property type="term" value="P:protein transport"/>
    <property type="evidence" value="ECO:0007669"/>
    <property type="project" value="UniProtKB-KW"/>
</dbReference>
<protein>
    <recommendedName>
        <fullName evidence="11">Oligopeptide transport system permease protein OppC</fullName>
    </recommendedName>
</protein>
<comment type="caution">
    <text evidence="14">The sequence shown here is derived from an EMBL/GenBank/DDBJ whole genome shotgun (WGS) entry which is preliminary data.</text>
</comment>
<keyword evidence="2 12" id="KW-0813">Transport</keyword>